<evidence type="ECO:0000256" key="9">
    <source>
        <dbReference type="ARBA" id="ARBA00023102"/>
    </source>
</evidence>
<evidence type="ECO:0000256" key="12">
    <source>
        <dbReference type="HAMAP-Rule" id="MF_01576"/>
    </source>
</evidence>
<keyword evidence="5 12" id="KW-0658">Purine biosynthesis</keyword>
<evidence type="ECO:0000256" key="4">
    <source>
        <dbReference type="ARBA" id="ARBA00022605"/>
    </source>
</evidence>
<dbReference type="HAMAP" id="MF_01576">
    <property type="entry name" value="THF_DHG_CYH"/>
    <property type="match status" value="1"/>
</dbReference>
<keyword evidence="3 12" id="KW-0554">One-carbon metabolism</keyword>
<keyword evidence="10 12" id="KW-0486">Methionine biosynthesis</keyword>
<protein>
    <recommendedName>
        <fullName evidence="12">Bifunctional protein FolD</fullName>
    </recommendedName>
    <domain>
        <recommendedName>
            <fullName evidence="12">Methylenetetrahydrofolate dehydrogenase</fullName>
            <ecNumber evidence="12">1.5.1.5</ecNumber>
        </recommendedName>
    </domain>
    <domain>
        <recommendedName>
            <fullName evidence="12">Methenyltetrahydrofolate cyclohydrolase</fullName>
            <ecNumber evidence="12">3.5.4.9</ecNumber>
        </recommendedName>
    </domain>
</protein>
<evidence type="ECO:0000256" key="2">
    <source>
        <dbReference type="ARBA" id="ARBA00011738"/>
    </source>
</evidence>
<dbReference type="GO" id="GO:0005829">
    <property type="term" value="C:cytosol"/>
    <property type="evidence" value="ECO:0007669"/>
    <property type="project" value="TreeGrafter"/>
</dbReference>
<dbReference type="Proteomes" id="UP000051461">
    <property type="component" value="Unassembled WGS sequence"/>
</dbReference>
<comment type="caution">
    <text evidence="12">Lacks conserved residue(s) required for the propagation of feature annotation.</text>
</comment>
<dbReference type="GO" id="GO:0000105">
    <property type="term" value="P:L-histidine biosynthetic process"/>
    <property type="evidence" value="ECO:0007669"/>
    <property type="project" value="UniProtKB-KW"/>
</dbReference>
<dbReference type="InterPro" id="IPR020631">
    <property type="entry name" value="THF_DH/CycHdrlase_NAD-bd_dom"/>
</dbReference>
<dbReference type="STRING" id="1423726.FC07_GL002516"/>
<feature type="domain" description="Tetrahydrofolate dehydrogenase/cyclohydrolase NAD(P)-binding" evidence="14">
    <location>
        <begin position="137"/>
        <end position="277"/>
    </location>
</feature>
<proteinExistence type="inferred from homology"/>
<dbReference type="PANTHER" id="PTHR48099:SF5">
    <property type="entry name" value="C-1-TETRAHYDROFOLATE SYNTHASE, CYTOPLASMIC"/>
    <property type="match status" value="1"/>
</dbReference>
<dbReference type="EC" id="1.5.1.5" evidence="12"/>
<dbReference type="GO" id="GO:0009086">
    <property type="term" value="P:methionine biosynthetic process"/>
    <property type="evidence" value="ECO:0007669"/>
    <property type="project" value="UniProtKB-KW"/>
</dbReference>
<dbReference type="SUPFAM" id="SSF51735">
    <property type="entry name" value="NAD(P)-binding Rossmann-fold domains"/>
    <property type="match status" value="1"/>
</dbReference>
<sequence length="283" mass="29783">MTILDGKTLAKKMTTTLKQRVAALQQQQIQPKFAVIIAGTDPASEIYLRNKVRRAERLGIEVAVFRFPANVTATTLIQQIQQLNQDAAIHAIMLEMPLPKQLDSQTIIAAIDPAKDADGIHPLNLGRILTGQPGLLPNTPYGIMQLLQAYQIPLVGANAVVVGRSTIVGKPIAALLTNQHATVTLAHSRTKDLTGLLQQADLIVAATGQPEWLHANAVKAGAVVIDVGMNQNAAGQLVGDVAYDDVAAKAGAITPVPGGVGPMTNVMLMTQIVALAEGSQANA</sequence>
<name>A0A0R1H2V5_9LACO</name>
<comment type="subunit">
    <text evidence="2 12">Homodimer.</text>
</comment>
<comment type="caution">
    <text evidence="15">The sequence shown here is derived from an EMBL/GenBank/DDBJ whole genome shotgun (WGS) entry which is preliminary data.</text>
</comment>
<comment type="catalytic activity">
    <reaction evidence="12">
        <text>(6R)-5,10-methylene-5,6,7,8-tetrahydrofolate + NADP(+) = (6R)-5,10-methenyltetrahydrofolate + NADPH</text>
        <dbReference type="Rhea" id="RHEA:22812"/>
        <dbReference type="ChEBI" id="CHEBI:15636"/>
        <dbReference type="ChEBI" id="CHEBI:57455"/>
        <dbReference type="ChEBI" id="CHEBI:57783"/>
        <dbReference type="ChEBI" id="CHEBI:58349"/>
        <dbReference type="EC" id="1.5.1.5"/>
    </reaction>
</comment>
<organism evidence="15 16">
    <name type="scientific">Loigolactobacillus bifermentans DSM 20003</name>
    <dbReference type="NCBI Taxonomy" id="1423726"/>
    <lineage>
        <taxon>Bacteria</taxon>
        <taxon>Bacillati</taxon>
        <taxon>Bacillota</taxon>
        <taxon>Bacilli</taxon>
        <taxon>Lactobacillales</taxon>
        <taxon>Lactobacillaceae</taxon>
        <taxon>Loigolactobacillus</taxon>
    </lineage>
</organism>
<dbReference type="GO" id="GO:0004488">
    <property type="term" value="F:methylenetetrahydrofolate dehydrogenase (NADP+) activity"/>
    <property type="evidence" value="ECO:0007669"/>
    <property type="project" value="UniProtKB-UniRule"/>
</dbReference>
<keyword evidence="7 12" id="KW-0521">NADP</keyword>
<dbReference type="PANTHER" id="PTHR48099">
    <property type="entry name" value="C-1-TETRAHYDROFOLATE SYNTHASE, CYTOPLASMIC-RELATED"/>
    <property type="match status" value="1"/>
</dbReference>
<dbReference type="PATRIC" id="fig|1423726.3.peg.2610"/>
<dbReference type="FunFam" id="3.40.50.10860:FF:000005">
    <property type="entry name" value="C-1-tetrahydrofolate synthase, cytoplasmic, putative"/>
    <property type="match status" value="1"/>
</dbReference>
<dbReference type="GO" id="GO:0004477">
    <property type="term" value="F:methenyltetrahydrofolate cyclohydrolase activity"/>
    <property type="evidence" value="ECO:0007669"/>
    <property type="project" value="UniProtKB-UniRule"/>
</dbReference>
<dbReference type="EC" id="3.5.4.9" evidence="12"/>
<evidence type="ECO:0000256" key="11">
    <source>
        <dbReference type="ARBA" id="ARBA00023268"/>
    </source>
</evidence>
<dbReference type="InterPro" id="IPR020630">
    <property type="entry name" value="THF_DH/CycHdrlase_cat_dom"/>
</dbReference>
<evidence type="ECO:0000256" key="6">
    <source>
        <dbReference type="ARBA" id="ARBA00022801"/>
    </source>
</evidence>
<dbReference type="AlphaFoldDB" id="A0A0R1H2V5"/>
<dbReference type="InterPro" id="IPR036291">
    <property type="entry name" value="NAD(P)-bd_dom_sf"/>
</dbReference>
<keyword evidence="9 12" id="KW-0368">Histidine biosynthesis</keyword>
<evidence type="ECO:0000313" key="16">
    <source>
        <dbReference type="Proteomes" id="UP000051461"/>
    </source>
</evidence>
<evidence type="ECO:0000256" key="10">
    <source>
        <dbReference type="ARBA" id="ARBA00023167"/>
    </source>
</evidence>
<dbReference type="Gene3D" id="3.40.50.720">
    <property type="entry name" value="NAD(P)-binding Rossmann-like Domain"/>
    <property type="match status" value="1"/>
</dbReference>
<dbReference type="GO" id="GO:0006164">
    <property type="term" value="P:purine nucleotide biosynthetic process"/>
    <property type="evidence" value="ECO:0007669"/>
    <property type="project" value="UniProtKB-KW"/>
</dbReference>
<comment type="pathway">
    <text evidence="1 12">One-carbon metabolism; tetrahydrofolate interconversion.</text>
</comment>
<keyword evidence="8 12" id="KW-0560">Oxidoreductase</keyword>
<evidence type="ECO:0000256" key="7">
    <source>
        <dbReference type="ARBA" id="ARBA00022857"/>
    </source>
</evidence>
<comment type="function">
    <text evidence="12">Catalyzes the oxidation of 5,10-methylenetetrahydrofolate to 5,10-methenyltetrahydrofolate and then the hydrolysis of 5,10-methenyltetrahydrofolate to 10-formyltetrahydrofolate.</text>
</comment>
<dbReference type="InterPro" id="IPR046346">
    <property type="entry name" value="Aminoacid_DH-like_N_sf"/>
</dbReference>
<dbReference type="PRINTS" id="PR00085">
    <property type="entry name" value="THFDHDRGNASE"/>
</dbReference>
<feature type="domain" description="Tetrahydrofolate dehydrogenase/cyclohydrolase catalytic" evidence="13">
    <location>
        <begin position="4"/>
        <end position="118"/>
    </location>
</feature>
<evidence type="ECO:0000259" key="13">
    <source>
        <dbReference type="Pfam" id="PF00763"/>
    </source>
</evidence>
<keyword evidence="11 12" id="KW-0511">Multifunctional enzyme</keyword>
<evidence type="ECO:0000256" key="8">
    <source>
        <dbReference type="ARBA" id="ARBA00023002"/>
    </source>
</evidence>
<dbReference type="GO" id="GO:0035999">
    <property type="term" value="P:tetrahydrofolate interconversion"/>
    <property type="evidence" value="ECO:0007669"/>
    <property type="project" value="UniProtKB-UniRule"/>
</dbReference>
<accession>A0A0R1H2V5</accession>
<keyword evidence="4 12" id="KW-0028">Amino-acid biosynthesis</keyword>
<dbReference type="Pfam" id="PF00763">
    <property type="entry name" value="THF_DHG_CYH"/>
    <property type="match status" value="1"/>
</dbReference>
<evidence type="ECO:0000313" key="15">
    <source>
        <dbReference type="EMBL" id="KRK40767.1"/>
    </source>
</evidence>
<reference evidence="15 16" key="1">
    <citation type="journal article" date="2015" name="Genome Announc.">
        <title>Expanding the biotechnology potential of lactobacilli through comparative genomics of 213 strains and associated genera.</title>
        <authorList>
            <person name="Sun Z."/>
            <person name="Harris H.M."/>
            <person name="McCann A."/>
            <person name="Guo C."/>
            <person name="Argimon S."/>
            <person name="Zhang W."/>
            <person name="Yang X."/>
            <person name="Jeffery I.B."/>
            <person name="Cooney J.C."/>
            <person name="Kagawa T.F."/>
            <person name="Liu W."/>
            <person name="Song Y."/>
            <person name="Salvetti E."/>
            <person name="Wrobel A."/>
            <person name="Rasinkangas P."/>
            <person name="Parkhill J."/>
            <person name="Rea M.C."/>
            <person name="O'Sullivan O."/>
            <person name="Ritari J."/>
            <person name="Douillard F.P."/>
            <person name="Paul Ross R."/>
            <person name="Yang R."/>
            <person name="Briner A.E."/>
            <person name="Felis G.E."/>
            <person name="de Vos W.M."/>
            <person name="Barrangou R."/>
            <person name="Klaenhammer T.R."/>
            <person name="Caufield P.W."/>
            <person name="Cui Y."/>
            <person name="Zhang H."/>
            <person name="O'Toole P.W."/>
        </authorList>
    </citation>
    <scope>NUCLEOTIDE SEQUENCE [LARGE SCALE GENOMIC DNA]</scope>
    <source>
        <strain evidence="15 16">DSM 20003</strain>
    </source>
</reference>
<keyword evidence="16" id="KW-1185">Reference proteome</keyword>
<dbReference type="Pfam" id="PF02882">
    <property type="entry name" value="THF_DHG_CYH_C"/>
    <property type="match status" value="1"/>
</dbReference>
<gene>
    <name evidence="12" type="primary">folD</name>
    <name evidence="15" type="ORF">FC07_GL002516</name>
</gene>
<comment type="catalytic activity">
    <reaction evidence="12">
        <text>(6R)-5,10-methenyltetrahydrofolate + H2O = (6R)-10-formyltetrahydrofolate + H(+)</text>
        <dbReference type="Rhea" id="RHEA:23700"/>
        <dbReference type="ChEBI" id="CHEBI:15377"/>
        <dbReference type="ChEBI" id="CHEBI:15378"/>
        <dbReference type="ChEBI" id="CHEBI:57455"/>
        <dbReference type="ChEBI" id="CHEBI:195366"/>
        <dbReference type="EC" id="3.5.4.9"/>
    </reaction>
</comment>
<evidence type="ECO:0000256" key="5">
    <source>
        <dbReference type="ARBA" id="ARBA00022755"/>
    </source>
</evidence>
<dbReference type="CDD" id="cd01080">
    <property type="entry name" value="NAD_bind_m-THF_DH_Cyclohyd"/>
    <property type="match status" value="1"/>
</dbReference>
<evidence type="ECO:0000259" key="14">
    <source>
        <dbReference type="Pfam" id="PF02882"/>
    </source>
</evidence>
<evidence type="ECO:0000256" key="1">
    <source>
        <dbReference type="ARBA" id="ARBA00004777"/>
    </source>
</evidence>
<keyword evidence="6 12" id="KW-0378">Hydrolase</keyword>
<feature type="binding site" evidence="12">
    <location>
        <begin position="163"/>
        <end position="165"/>
    </location>
    <ligand>
        <name>NADP(+)</name>
        <dbReference type="ChEBI" id="CHEBI:58349"/>
    </ligand>
</feature>
<comment type="similarity">
    <text evidence="12">Belongs to the tetrahydrofolate dehydrogenase/cyclohydrolase family.</text>
</comment>
<dbReference type="UniPathway" id="UPA00193"/>
<dbReference type="EMBL" id="AZDA01000003">
    <property type="protein sequence ID" value="KRK40767.1"/>
    <property type="molecule type" value="Genomic_DNA"/>
</dbReference>
<evidence type="ECO:0000256" key="3">
    <source>
        <dbReference type="ARBA" id="ARBA00022563"/>
    </source>
</evidence>
<dbReference type="FunFam" id="3.40.50.720:FF:000094">
    <property type="entry name" value="Bifunctional protein FolD"/>
    <property type="match status" value="1"/>
</dbReference>
<dbReference type="SUPFAM" id="SSF53223">
    <property type="entry name" value="Aminoacid dehydrogenase-like, N-terminal domain"/>
    <property type="match status" value="1"/>
</dbReference>
<dbReference type="Gene3D" id="3.40.50.10860">
    <property type="entry name" value="Leucine Dehydrogenase, chain A, domain 1"/>
    <property type="match status" value="1"/>
</dbReference>
<dbReference type="InterPro" id="IPR000672">
    <property type="entry name" value="THF_DH/CycHdrlase"/>
</dbReference>